<evidence type="ECO:0000259" key="1">
    <source>
        <dbReference type="PROSITE" id="PS50987"/>
    </source>
</evidence>
<dbReference type="PANTHER" id="PTHR38600">
    <property type="entry name" value="TRANSCRIPTIONAL REGULATORY PROTEIN"/>
    <property type="match status" value="1"/>
</dbReference>
<dbReference type="Proteomes" id="UP001172630">
    <property type="component" value="Unassembled WGS sequence"/>
</dbReference>
<keyword evidence="3" id="KW-1185">Reference proteome</keyword>
<dbReference type="NCBIfam" id="NF033788">
    <property type="entry name" value="HTH_metalloreg"/>
    <property type="match status" value="1"/>
</dbReference>
<dbReference type="PROSITE" id="PS50987">
    <property type="entry name" value="HTH_ARSR_2"/>
    <property type="match status" value="1"/>
</dbReference>
<dbReference type="Gene3D" id="1.10.10.10">
    <property type="entry name" value="Winged helix-like DNA-binding domain superfamily/Winged helix DNA-binding domain"/>
    <property type="match status" value="1"/>
</dbReference>
<proteinExistence type="predicted"/>
<accession>A0ABT7KES8</accession>
<organism evidence="2 3">
    <name type="scientific">Rhizobium calliandrae</name>
    <dbReference type="NCBI Taxonomy" id="1312182"/>
    <lineage>
        <taxon>Bacteria</taxon>
        <taxon>Pseudomonadati</taxon>
        <taxon>Pseudomonadota</taxon>
        <taxon>Alphaproteobacteria</taxon>
        <taxon>Hyphomicrobiales</taxon>
        <taxon>Rhizobiaceae</taxon>
        <taxon>Rhizobium/Agrobacterium group</taxon>
        <taxon>Rhizobium</taxon>
    </lineage>
</organism>
<sequence length="116" mass="13029">MLNHGDSADNLPGAAQLFSALGDPVRLAIVARLCKDGPLPTIELKQCAEGVSRQGVTKHLHVLEDVGLVDSDRIGRDRQWRLRAQQLAIVRTYLDWISAQWDQRLERLTEFVENDA</sequence>
<evidence type="ECO:0000313" key="2">
    <source>
        <dbReference type="EMBL" id="MDL2406697.1"/>
    </source>
</evidence>
<dbReference type="CDD" id="cd00090">
    <property type="entry name" value="HTH_ARSR"/>
    <property type="match status" value="1"/>
</dbReference>
<dbReference type="Pfam" id="PF12840">
    <property type="entry name" value="HTH_20"/>
    <property type="match status" value="1"/>
</dbReference>
<dbReference type="RefSeq" id="WP_285879837.1">
    <property type="nucleotide sequence ID" value="NZ_JARFYN010000015.1"/>
</dbReference>
<gene>
    <name evidence="2" type="ORF">PY650_13700</name>
</gene>
<dbReference type="InterPro" id="IPR001845">
    <property type="entry name" value="HTH_ArsR_DNA-bd_dom"/>
</dbReference>
<feature type="domain" description="HTH arsR-type" evidence="1">
    <location>
        <begin position="6"/>
        <end position="102"/>
    </location>
</feature>
<protein>
    <submittedName>
        <fullName evidence="2">Helix-turn-helix transcriptional regulator</fullName>
    </submittedName>
</protein>
<dbReference type="PRINTS" id="PR00778">
    <property type="entry name" value="HTHARSR"/>
</dbReference>
<dbReference type="InterPro" id="IPR011991">
    <property type="entry name" value="ArsR-like_HTH"/>
</dbReference>
<dbReference type="InterPro" id="IPR036390">
    <property type="entry name" value="WH_DNA-bd_sf"/>
</dbReference>
<dbReference type="SUPFAM" id="SSF46785">
    <property type="entry name" value="Winged helix' DNA-binding domain"/>
    <property type="match status" value="1"/>
</dbReference>
<dbReference type="InterPro" id="IPR036388">
    <property type="entry name" value="WH-like_DNA-bd_sf"/>
</dbReference>
<name>A0ABT7KES8_9HYPH</name>
<reference evidence="2" key="1">
    <citation type="submission" date="2023-06" db="EMBL/GenBank/DDBJ databases">
        <title>Phylogenetic Diversity of Rhizobium strains.</title>
        <authorList>
            <person name="Moura F.T."/>
            <person name="Helene L.C.F."/>
            <person name="Hungria M."/>
        </authorList>
    </citation>
    <scope>NUCLEOTIDE SEQUENCE</scope>
    <source>
        <strain evidence="2">CCGE524</strain>
    </source>
</reference>
<evidence type="ECO:0000313" key="3">
    <source>
        <dbReference type="Proteomes" id="UP001172630"/>
    </source>
</evidence>
<dbReference type="PANTHER" id="PTHR38600:SF1">
    <property type="entry name" value="TRANSCRIPTIONAL REGULATORY PROTEIN"/>
    <property type="match status" value="1"/>
</dbReference>
<dbReference type="SMART" id="SM00418">
    <property type="entry name" value="HTH_ARSR"/>
    <property type="match status" value="1"/>
</dbReference>
<comment type="caution">
    <text evidence="2">The sequence shown here is derived from an EMBL/GenBank/DDBJ whole genome shotgun (WGS) entry which is preliminary data.</text>
</comment>
<dbReference type="EMBL" id="JARFYN010000015">
    <property type="protein sequence ID" value="MDL2406697.1"/>
    <property type="molecule type" value="Genomic_DNA"/>
</dbReference>